<dbReference type="Gramene" id="A05p31440.2_BraZ1">
    <property type="protein sequence ID" value="A05p31440.2_BraZ1.CDS.1"/>
    <property type="gene ID" value="A05g31440.2_BraZ1"/>
</dbReference>
<evidence type="ECO:0000313" key="2">
    <source>
        <dbReference type="Proteomes" id="UP000694005"/>
    </source>
</evidence>
<protein>
    <submittedName>
        <fullName evidence="1">Uncharacterized protein</fullName>
    </submittedName>
</protein>
<reference evidence="1 2" key="1">
    <citation type="submission" date="2021-07" db="EMBL/GenBank/DDBJ databases">
        <authorList>
            <consortium name="Genoscope - CEA"/>
            <person name="William W."/>
        </authorList>
    </citation>
    <scope>NUCLEOTIDE SEQUENCE [LARGE SCALE GENOMIC DNA]</scope>
</reference>
<evidence type="ECO:0000313" key="1">
    <source>
        <dbReference type="EMBL" id="CAG7876623.1"/>
    </source>
</evidence>
<feature type="non-terminal residue" evidence="1">
    <location>
        <position position="1"/>
    </location>
</feature>
<dbReference type="AlphaFoldDB" id="A0A8D9DNT6"/>
<accession>A0A8D9DNT6</accession>
<dbReference type="Proteomes" id="UP000694005">
    <property type="component" value="Chromosome A05"/>
</dbReference>
<dbReference type="EMBL" id="LS974621">
    <property type="protein sequence ID" value="CAG7876623.1"/>
    <property type="molecule type" value="Genomic_DNA"/>
</dbReference>
<sequence length="76" mass="8506">GSELVCVYRHWRLRLRDILCGGYYQTETGDGITAGLEHAGAFLATCFCVQRRSSLLAPSLLPPTVRLYSCFVRLQV</sequence>
<organism evidence="1 2">
    <name type="scientific">Brassica campestris</name>
    <name type="common">Field mustard</name>
    <dbReference type="NCBI Taxonomy" id="3711"/>
    <lineage>
        <taxon>Eukaryota</taxon>
        <taxon>Viridiplantae</taxon>
        <taxon>Streptophyta</taxon>
        <taxon>Embryophyta</taxon>
        <taxon>Tracheophyta</taxon>
        <taxon>Spermatophyta</taxon>
        <taxon>Magnoliopsida</taxon>
        <taxon>eudicotyledons</taxon>
        <taxon>Gunneridae</taxon>
        <taxon>Pentapetalae</taxon>
        <taxon>rosids</taxon>
        <taxon>malvids</taxon>
        <taxon>Brassicales</taxon>
        <taxon>Brassicaceae</taxon>
        <taxon>Brassiceae</taxon>
        <taxon>Brassica</taxon>
    </lineage>
</organism>
<name>A0A8D9DNT6_BRACM</name>
<proteinExistence type="predicted"/>
<gene>
    <name evidence="1" type="ORF">BRAPAZ1V2_A05P31440.2</name>
</gene>